<evidence type="ECO:0000256" key="1">
    <source>
        <dbReference type="SAM" id="MobiDB-lite"/>
    </source>
</evidence>
<feature type="compositionally biased region" description="Acidic residues" evidence="1">
    <location>
        <begin position="32"/>
        <end position="50"/>
    </location>
</feature>
<comment type="caution">
    <text evidence="2">The sequence shown here is derived from an EMBL/GenBank/DDBJ whole genome shotgun (WGS) entry which is preliminary data.</text>
</comment>
<evidence type="ECO:0000313" key="3">
    <source>
        <dbReference type="Proteomes" id="UP001470230"/>
    </source>
</evidence>
<feature type="compositionally biased region" description="Basic residues" evidence="1">
    <location>
        <begin position="109"/>
        <end position="118"/>
    </location>
</feature>
<evidence type="ECO:0000313" key="2">
    <source>
        <dbReference type="EMBL" id="KAK8871962.1"/>
    </source>
</evidence>
<reference evidence="2 3" key="1">
    <citation type="submission" date="2024-04" db="EMBL/GenBank/DDBJ databases">
        <title>Tritrichomonas musculus Genome.</title>
        <authorList>
            <person name="Alves-Ferreira E."/>
            <person name="Grigg M."/>
            <person name="Lorenzi H."/>
            <person name="Galac M."/>
        </authorList>
    </citation>
    <scope>NUCLEOTIDE SEQUENCE [LARGE SCALE GENOMIC DNA]</scope>
    <source>
        <strain evidence="2 3">EAF2021</strain>
    </source>
</reference>
<protein>
    <submittedName>
        <fullName evidence="2">Uncharacterized protein</fullName>
    </submittedName>
</protein>
<proteinExistence type="predicted"/>
<keyword evidence="3" id="KW-1185">Reference proteome</keyword>
<dbReference type="Proteomes" id="UP001470230">
    <property type="component" value="Unassembled WGS sequence"/>
</dbReference>
<organism evidence="2 3">
    <name type="scientific">Tritrichomonas musculus</name>
    <dbReference type="NCBI Taxonomy" id="1915356"/>
    <lineage>
        <taxon>Eukaryota</taxon>
        <taxon>Metamonada</taxon>
        <taxon>Parabasalia</taxon>
        <taxon>Tritrichomonadida</taxon>
        <taxon>Tritrichomonadidae</taxon>
        <taxon>Tritrichomonas</taxon>
    </lineage>
</organism>
<sequence>MKHVSLTKQRSITKNQTKFSSNNDVVFNGDGLESDGDEIEEDSNADDDDTVFNGDGLKSDDDDNEKDSGHHKAFKKNQSKRGKKKESNNSKNNRNQNKSSKNNPDNLDKKKKQKRKKLIPKDALKIWKVFKIKGT</sequence>
<gene>
    <name evidence="2" type="ORF">M9Y10_007711</name>
</gene>
<accession>A0ABR2J244</accession>
<feature type="compositionally biased region" description="Low complexity" evidence="1">
    <location>
        <begin position="89"/>
        <end position="105"/>
    </location>
</feature>
<name>A0ABR2J244_9EUKA</name>
<feature type="region of interest" description="Disordered" evidence="1">
    <location>
        <begin position="1"/>
        <end position="120"/>
    </location>
</feature>
<feature type="compositionally biased region" description="Basic residues" evidence="1">
    <location>
        <begin position="69"/>
        <end position="84"/>
    </location>
</feature>
<dbReference type="EMBL" id="JAPFFF010000013">
    <property type="protein sequence ID" value="KAK8871962.1"/>
    <property type="molecule type" value="Genomic_DNA"/>
</dbReference>
<feature type="compositionally biased region" description="Polar residues" evidence="1">
    <location>
        <begin position="1"/>
        <end position="25"/>
    </location>
</feature>